<evidence type="ECO:0000256" key="4">
    <source>
        <dbReference type="PROSITE-ProRule" id="PRU00742"/>
    </source>
</evidence>
<protein>
    <submittedName>
        <fullName evidence="5">Arginase</fullName>
    </submittedName>
</protein>
<comment type="caution">
    <text evidence="5">The sequence shown here is derived from an EMBL/GenBank/DDBJ whole genome shotgun (WGS) entry which is preliminary data.</text>
</comment>
<dbReference type="EMBL" id="MPUJ01000007">
    <property type="protein sequence ID" value="ONK05292.1"/>
    <property type="molecule type" value="Genomic_DNA"/>
</dbReference>
<dbReference type="SUPFAM" id="SSF52768">
    <property type="entry name" value="Arginase/deacetylase"/>
    <property type="match status" value="1"/>
</dbReference>
<dbReference type="AlphaFoldDB" id="A0A1V2R2D4"/>
<dbReference type="CDD" id="cd09999">
    <property type="entry name" value="Arginase-like_1"/>
    <property type="match status" value="1"/>
</dbReference>
<dbReference type="InterPro" id="IPR023696">
    <property type="entry name" value="Ureohydrolase_dom_sf"/>
</dbReference>
<evidence type="ECO:0000256" key="2">
    <source>
        <dbReference type="ARBA" id="ARBA00022801"/>
    </source>
</evidence>
<dbReference type="PANTHER" id="PTHR43782">
    <property type="entry name" value="ARGINASE"/>
    <property type="match status" value="1"/>
</dbReference>
<dbReference type="Pfam" id="PF00491">
    <property type="entry name" value="Arginase"/>
    <property type="match status" value="1"/>
</dbReference>
<sequence length="290" mass="31670">MTNSSNNSLRLIFPQWQGGNNASYHFGSHLLSWLAPKAKGAVEEIDVPPPSDEPLLNENGIIGRNQVITQLGHAREAIMKHKPDTIVVLGGDCLVSLMPFSYLVEKYGDKLGVLWVDSHPDVMTPEQFAHSHAHVLGALMGYGDQALTRDVHKSLSPQKVMIAGIHDPLEYEARFIAEHNIATCSPEEVKNGAQPVMDWIAKEAIEYLAIHIDLDVLDPALFRSVLFARPGRGKSDFGDVAEGTLSIADVVSLLNRATDKAEPVGLTIAEHLPWDAINLKKMLASLPLIG</sequence>
<reference evidence="6" key="1">
    <citation type="submission" date="2016-11" db="EMBL/GenBank/DDBJ databases">
        <authorList>
            <person name="Panda P."/>
            <person name="Visnovsky S."/>
            <person name="Pitman A."/>
        </authorList>
    </citation>
    <scope>NUCLEOTIDE SEQUENCE [LARGE SCALE GENOMIC DNA]</scope>
    <source>
        <strain evidence="6">ICMP 9972</strain>
    </source>
</reference>
<dbReference type="Proteomes" id="UP000189286">
    <property type="component" value="Unassembled WGS sequence"/>
</dbReference>
<dbReference type="GO" id="GO:0004053">
    <property type="term" value="F:arginase activity"/>
    <property type="evidence" value="ECO:0007669"/>
    <property type="project" value="TreeGrafter"/>
</dbReference>
<name>A0A1V2R2D4_9GAMM</name>
<dbReference type="InterPro" id="IPR006035">
    <property type="entry name" value="Ureohydrolase"/>
</dbReference>
<dbReference type="OrthoDB" id="9789727at2"/>
<dbReference type="PANTHER" id="PTHR43782:SF3">
    <property type="entry name" value="ARGINASE"/>
    <property type="match status" value="1"/>
</dbReference>
<gene>
    <name evidence="5" type="ORF">BSK71_12750</name>
</gene>
<dbReference type="GO" id="GO:0030145">
    <property type="term" value="F:manganese ion binding"/>
    <property type="evidence" value="ECO:0007669"/>
    <property type="project" value="TreeGrafter"/>
</dbReference>
<keyword evidence="2" id="KW-0378">Hydrolase</keyword>
<comment type="similarity">
    <text evidence="4">Belongs to the arginase family.</text>
</comment>
<dbReference type="Gene3D" id="3.40.800.10">
    <property type="entry name" value="Ureohydrolase domain"/>
    <property type="match status" value="1"/>
</dbReference>
<evidence type="ECO:0000313" key="6">
    <source>
        <dbReference type="Proteomes" id="UP000189286"/>
    </source>
</evidence>
<dbReference type="RefSeq" id="WP_039358671.1">
    <property type="nucleotide sequence ID" value="NZ_JRMH01000001.1"/>
</dbReference>
<organism evidence="5 6">
    <name type="scientific">Pectobacterium actinidiae</name>
    <dbReference type="NCBI Taxonomy" id="1507808"/>
    <lineage>
        <taxon>Bacteria</taxon>
        <taxon>Pseudomonadati</taxon>
        <taxon>Pseudomonadota</taxon>
        <taxon>Gammaproteobacteria</taxon>
        <taxon>Enterobacterales</taxon>
        <taxon>Pectobacteriaceae</taxon>
        <taxon>Pectobacterium</taxon>
    </lineage>
</organism>
<evidence type="ECO:0000313" key="5">
    <source>
        <dbReference type="EMBL" id="ONK05292.1"/>
    </source>
</evidence>
<keyword evidence="3" id="KW-0464">Manganese</keyword>
<keyword evidence="1" id="KW-0479">Metal-binding</keyword>
<evidence type="ECO:0000256" key="3">
    <source>
        <dbReference type="ARBA" id="ARBA00023211"/>
    </source>
</evidence>
<dbReference type="PROSITE" id="PS51409">
    <property type="entry name" value="ARGINASE_2"/>
    <property type="match status" value="1"/>
</dbReference>
<dbReference type="GO" id="GO:0005829">
    <property type="term" value="C:cytosol"/>
    <property type="evidence" value="ECO:0007669"/>
    <property type="project" value="TreeGrafter"/>
</dbReference>
<evidence type="ECO:0000256" key="1">
    <source>
        <dbReference type="ARBA" id="ARBA00022723"/>
    </source>
</evidence>
<accession>A0A1V2R2D4</accession>
<proteinExistence type="inferred from homology"/>